<dbReference type="EMBL" id="ATLV01022303">
    <property type="status" value="NOT_ANNOTATED_CDS"/>
    <property type="molecule type" value="Genomic_DNA"/>
</dbReference>
<evidence type="ECO:0000259" key="10">
    <source>
        <dbReference type="PROSITE" id="PS50240"/>
    </source>
</evidence>
<reference evidence="12" key="2">
    <citation type="submission" date="2020-05" db="UniProtKB">
        <authorList>
            <consortium name="EnsemblMetazoa"/>
        </authorList>
    </citation>
    <scope>IDENTIFICATION</scope>
</reference>
<evidence type="ECO:0000256" key="6">
    <source>
        <dbReference type="ARBA" id="ARBA00023157"/>
    </source>
</evidence>
<dbReference type="STRING" id="74873.A0A084WB17"/>
<dbReference type="Pfam" id="PF00089">
    <property type="entry name" value="Trypsin"/>
    <property type="match status" value="1"/>
</dbReference>
<evidence type="ECO:0000256" key="7">
    <source>
        <dbReference type="ARBA" id="ARBA00023180"/>
    </source>
</evidence>
<organism evidence="11">
    <name type="scientific">Anopheles sinensis</name>
    <name type="common">Mosquito</name>
    <dbReference type="NCBI Taxonomy" id="74873"/>
    <lineage>
        <taxon>Eukaryota</taxon>
        <taxon>Metazoa</taxon>
        <taxon>Ecdysozoa</taxon>
        <taxon>Arthropoda</taxon>
        <taxon>Hexapoda</taxon>
        <taxon>Insecta</taxon>
        <taxon>Pterygota</taxon>
        <taxon>Neoptera</taxon>
        <taxon>Endopterygota</taxon>
        <taxon>Diptera</taxon>
        <taxon>Nematocera</taxon>
        <taxon>Culicoidea</taxon>
        <taxon>Culicidae</taxon>
        <taxon>Anophelinae</taxon>
        <taxon>Anopheles</taxon>
    </lineage>
</organism>
<evidence type="ECO:0000313" key="12">
    <source>
        <dbReference type="EnsemblMetazoa" id="ASIC015660-PA"/>
    </source>
</evidence>
<dbReference type="AlphaFoldDB" id="A0A084WB17"/>
<dbReference type="SUPFAM" id="SSF50494">
    <property type="entry name" value="Trypsin-like serine proteases"/>
    <property type="match status" value="1"/>
</dbReference>
<dbReference type="PANTHER" id="PTHR24256">
    <property type="entry name" value="TRYPTASE-RELATED"/>
    <property type="match status" value="1"/>
</dbReference>
<dbReference type="GO" id="GO:0045087">
    <property type="term" value="P:innate immune response"/>
    <property type="evidence" value="ECO:0007669"/>
    <property type="project" value="UniProtKB-KW"/>
</dbReference>
<evidence type="ECO:0000313" key="11">
    <source>
        <dbReference type="EMBL" id="KFB47411.1"/>
    </source>
</evidence>
<dbReference type="InterPro" id="IPR051487">
    <property type="entry name" value="Ser/Thr_Proteases_Immune/Dev"/>
</dbReference>
<dbReference type="PRINTS" id="PR00722">
    <property type="entry name" value="CHYMOTRYPSIN"/>
</dbReference>
<dbReference type="InterPro" id="IPR001314">
    <property type="entry name" value="Peptidase_S1A"/>
</dbReference>
<evidence type="ECO:0000256" key="5">
    <source>
        <dbReference type="ARBA" id="ARBA00022859"/>
    </source>
</evidence>
<evidence type="ECO:0000256" key="2">
    <source>
        <dbReference type="ARBA" id="ARBA00022525"/>
    </source>
</evidence>
<dbReference type="VEuPathDB" id="VectorBase:ASIC015660"/>
<keyword evidence="7" id="KW-0325">Glycoprotein</keyword>
<comment type="similarity">
    <text evidence="8">Belongs to the peptidase S1 family. CLIP subfamily.</text>
</comment>
<keyword evidence="4 9" id="KW-0732">Signal</keyword>
<dbReference type="EMBL" id="KE525331">
    <property type="protein sequence ID" value="KFB47411.1"/>
    <property type="molecule type" value="Genomic_DNA"/>
</dbReference>
<name>A0A084WB17_ANOSI</name>
<comment type="subcellular location">
    <subcellularLocation>
        <location evidence="1">Secreted</location>
    </subcellularLocation>
</comment>
<dbReference type="InterPro" id="IPR001254">
    <property type="entry name" value="Trypsin_dom"/>
</dbReference>
<evidence type="ECO:0000256" key="1">
    <source>
        <dbReference type="ARBA" id="ARBA00004613"/>
    </source>
</evidence>
<keyword evidence="13" id="KW-1185">Reference proteome</keyword>
<dbReference type="Proteomes" id="UP000030765">
    <property type="component" value="Unassembled WGS sequence"/>
</dbReference>
<keyword evidence="5" id="KW-0391">Immunity</keyword>
<dbReference type="OrthoDB" id="7754674at2759"/>
<evidence type="ECO:0000256" key="9">
    <source>
        <dbReference type="SAM" id="SignalP"/>
    </source>
</evidence>
<dbReference type="Gene3D" id="2.40.10.10">
    <property type="entry name" value="Trypsin-like serine proteases"/>
    <property type="match status" value="2"/>
</dbReference>
<dbReference type="GO" id="GO:0004252">
    <property type="term" value="F:serine-type endopeptidase activity"/>
    <property type="evidence" value="ECO:0007669"/>
    <property type="project" value="InterPro"/>
</dbReference>
<reference evidence="11 13" key="1">
    <citation type="journal article" date="2014" name="BMC Genomics">
        <title>Genome sequence of Anopheles sinensis provides insight into genetics basis of mosquito competence for malaria parasites.</title>
        <authorList>
            <person name="Zhou D."/>
            <person name="Zhang D."/>
            <person name="Ding G."/>
            <person name="Shi L."/>
            <person name="Hou Q."/>
            <person name="Ye Y."/>
            <person name="Xu Y."/>
            <person name="Zhou H."/>
            <person name="Xiong C."/>
            <person name="Li S."/>
            <person name="Yu J."/>
            <person name="Hong S."/>
            <person name="Yu X."/>
            <person name="Zou P."/>
            <person name="Chen C."/>
            <person name="Chang X."/>
            <person name="Wang W."/>
            <person name="Lv Y."/>
            <person name="Sun Y."/>
            <person name="Ma L."/>
            <person name="Shen B."/>
            <person name="Zhu C."/>
        </authorList>
    </citation>
    <scope>NUCLEOTIDE SEQUENCE [LARGE SCALE GENOMIC DNA]</scope>
</reference>
<sequence>MCVLKPCSASLRGGILLLALAAIFETAYTTTSEWNRPPSAFPTCRGNGTFVPAILCSGGKGTKKTCCIPSKTQKLIPHSKAAILANMQCGVPGKVKQLQSGTHAQPGEFPWMALVEITKTKSVLFCDGTPIHPRYVLTAANCISSYTIRQLKVSLGRHDLRQGSKCPTPSKCQIPVAKKFTRQGHDIGLLRLSKSAALIAGVVQPICLPIYDHLRVHLPARLAVSGWGMYDGQKHYSLQKTNMQVLQRPSGCEIVNSFCAGGNSSTNHCVGDTGGPLQARDIYGSDVRYVQYGVYSARQRNCENPSKPSKGMLVGYYMTWILNKMKLS</sequence>
<dbReference type="InterPro" id="IPR009003">
    <property type="entry name" value="Peptidase_S1_PA"/>
</dbReference>
<keyword evidence="2" id="KW-0964">Secreted</keyword>
<feature type="chain" id="PRO_5001784472" evidence="9">
    <location>
        <begin position="30"/>
        <end position="328"/>
    </location>
</feature>
<evidence type="ECO:0000313" key="13">
    <source>
        <dbReference type="Proteomes" id="UP000030765"/>
    </source>
</evidence>
<dbReference type="GO" id="GO:0006508">
    <property type="term" value="P:proteolysis"/>
    <property type="evidence" value="ECO:0007669"/>
    <property type="project" value="InterPro"/>
</dbReference>
<gene>
    <name evidence="11" type="ORF">ZHAS_00015660</name>
</gene>
<protein>
    <submittedName>
        <fullName evidence="11">AGAP001648-PA-like protein</fullName>
    </submittedName>
</protein>
<feature type="domain" description="Peptidase S1" evidence="10">
    <location>
        <begin position="98"/>
        <end position="326"/>
    </location>
</feature>
<dbReference type="VEuPathDB" id="VectorBase:ASIS000948"/>
<evidence type="ECO:0000256" key="4">
    <source>
        <dbReference type="ARBA" id="ARBA00022729"/>
    </source>
</evidence>
<feature type="signal peptide" evidence="9">
    <location>
        <begin position="1"/>
        <end position="29"/>
    </location>
</feature>
<keyword evidence="3" id="KW-0399">Innate immunity</keyword>
<dbReference type="PROSITE" id="PS50240">
    <property type="entry name" value="TRYPSIN_DOM"/>
    <property type="match status" value="1"/>
</dbReference>
<keyword evidence="6" id="KW-1015">Disulfide bond</keyword>
<accession>A0A084WB17</accession>
<dbReference type="CDD" id="cd00190">
    <property type="entry name" value="Tryp_SPc"/>
    <property type="match status" value="1"/>
</dbReference>
<evidence type="ECO:0000256" key="3">
    <source>
        <dbReference type="ARBA" id="ARBA00022588"/>
    </source>
</evidence>
<dbReference type="EnsemblMetazoa" id="ASIC015660-RA">
    <property type="protein sequence ID" value="ASIC015660-PA"/>
    <property type="gene ID" value="ASIC015660"/>
</dbReference>
<dbReference type="GO" id="GO:0005576">
    <property type="term" value="C:extracellular region"/>
    <property type="evidence" value="ECO:0007669"/>
    <property type="project" value="UniProtKB-SubCell"/>
</dbReference>
<dbReference type="InterPro" id="IPR043504">
    <property type="entry name" value="Peptidase_S1_PA_chymotrypsin"/>
</dbReference>
<evidence type="ECO:0000256" key="8">
    <source>
        <dbReference type="ARBA" id="ARBA00024195"/>
    </source>
</evidence>
<dbReference type="SMART" id="SM00020">
    <property type="entry name" value="Tryp_SPc"/>
    <property type="match status" value="1"/>
</dbReference>
<proteinExistence type="inferred from homology"/>